<dbReference type="InterPro" id="IPR013083">
    <property type="entry name" value="Znf_RING/FYVE/PHD"/>
</dbReference>
<dbReference type="PANTHER" id="PTHR21330">
    <property type="entry name" value="E3 SUMO-PROTEIN LIGASE NSE2"/>
    <property type="match status" value="1"/>
</dbReference>
<comment type="subcellular location">
    <subcellularLocation>
        <location evidence="1">Nucleus</location>
    </subcellularLocation>
</comment>
<evidence type="ECO:0000256" key="3">
    <source>
        <dbReference type="ARBA" id="ARBA00008212"/>
    </source>
</evidence>
<evidence type="ECO:0000313" key="14">
    <source>
        <dbReference type="EMBL" id="KAH7056885.1"/>
    </source>
</evidence>
<dbReference type="PROSITE" id="PS51044">
    <property type="entry name" value="ZF_SP_RING"/>
    <property type="match status" value="1"/>
</dbReference>
<keyword evidence="4" id="KW-0808">Transferase</keyword>
<feature type="compositionally biased region" description="Pro residues" evidence="12">
    <location>
        <begin position="22"/>
        <end position="32"/>
    </location>
</feature>
<evidence type="ECO:0000256" key="4">
    <source>
        <dbReference type="ARBA" id="ARBA00022679"/>
    </source>
</evidence>
<feature type="domain" description="SP-RING-type" evidence="13">
    <location>
        <begin position="268"/>
        <end position="369"/>
    </location>
</feature>
<keyword evidence="15" id="KW-1185">Reference proteome</keyword>
<organism evidence="14 15">
    <name type="scientific">Macrophomina phaseolina</name>
    <dbReference type="NCBI Taxonomy" id="35725"/>
    <lineage>
        <taxon>Eukaryota</taxon>
        <taxon>Fungi</taxon>
        <taxon>Dikarya</taxon>
        <taxon>Ascomycota</taxon>
        <taxon>Pezizomycotina</taxon>
        <taxon>Dothideomycetes</taxon>
        <taxon>Dothideomycetes incertae sedis</taxon>
        <taxon>Botryosphaeriales</taxon>
        <taxon>Botryosphaeriaceae</taxon>
        <taxon>Macrophomina</taxon>
    </lineage>
</organism>
<evidence type="ECO:0000256" key="6">
    <source>
        <dbReference type="ARBA" id="ARBA00022771"/>
    </source>
</evidence>
<reference evidence="14 15" key="1">
    <citation type="journal article" date="2021" name="Nat. Commun.">
        <title>Genetic determinants of endophytism in the Arabidopsis root mycobiome.</title>
        <authorList>
            <person name="Mesny F."/>
            <person name="Miyauchi S."/>
            <person name="Thiergart T."/>
            <person name="Pickel B."/>
            <person name="Atanasova L."/>
            <person name="Karlsson M."/>
            <person name="Huettel B."/>
            <person name="Barry K.W."/>
            <person name="Haridas S."/>
            <person name="Chen C."/>
            <person name="Bauer D."/>
            <person name="Andreopoulos W."/>
            <person name="Pangilinan J."/>
            <person name="LaButti K."/>
            <person name="Riley R."/>
            <person name="Lipzen A."/>
            <person name="Clum A."/>
            <person name="Drula E."/>
            <person name="Henrissat B."/>
            <person name="Kohler A."/>
            <person name="Grigoriev I.V."/>
            <person name="Martin F.M."/>
            <person name="Hacquard S."/>
        </authorList>
    </citation>
    <scope>NUCLEOTIDE SEQUENCE [LARGE SCALE GENOMIC DNA]</scope>
    <source>
        <strain evidence="14 15">MPI-SDFR-AT-0080</strain>
    </source>
</reference>
<dbReference type="InterPro" id="IPR004181">
    <property type="entry name" value="Znf_MIZ"/>
</dbReference>
<dbReference type="InterPro" id="IPR026846">
    <property type="entry name" value="Nse2(Mms21)"/>
</dbReference>
<evidence type="ECO:0000256" key="2">
    <source>
        <dbReference type="ARBA" id="ARBA00004718"/>
    </source>
</evidence>
<evidence type="ECO:0000256" key="11">
    <source>
        <dbReference type="SAM" id="Coils"/>
    </source>
</evidence>
<name>A0ABQ8GHX7_9PEZI</name>
<dbReference type="Pfam" id="PF11789">
    <property type="entry name" value="zf-Nse"/>
    <property type="match status" value="1"/>
</dbReference>
<dbReference type="EMBL" id="JAGTJR010000007">
    <property type="protein sequence ID" value="KAH7056885.1"/>
    <property type="molecule type" value="Genomic_DNA"/>
</dbReference>
<keyword evidence="11" id="KW-0175">Coiled coil</keyword>
<evidence type="ECO:0000259" key="13">
    <source>
        <dbReference type="PROSITE" id="PS51044"/>
    </source>
</evidence>
<keyword evidence="7" id="KW-0833">Ubl conjugation pathway</keyword>
<comment type="pathway">
    <text evidence="2">Protein modification; protein sumoylation.</text>
</comment>
<feature type="region of interest" description="Disordered" evidence="12">
    <location>
        <begin position="149"/>
        <end position="188"/>
    </location>
</feature>
<feature type="coiled-coil region" evidence="11">
    <location>
        <begin position="79"/>
        <end position="124"/>
    </location>
</feature>
<keyword evidence="6 10" id="KW-0863">Zinc-finger</keyword>
<keyword evidence="8" id="KW-0862">Zinc</keyword>
<dbReference type="GO" id="GO:0008270">
    <property type="term" value="F:zinc ion binding"/>
    <property type="evidence" value="ECO:0007669"/>
    <property type="project" value="UniProtKB-KW"/>
</dbReference>
<evidence type="ECO:0000256" key="7">
    <source>
        <dbReference type="ARBA" id="ARBA00022786"/>
    </source>
</evidence>
<dbReference type="PANTHER" id="PTHR21330:SF1">
    <property type="entry name" value="E3 SUMO-PROTEIN LIGASE NSE2"/>
    <property type="match status" value="1"/>
</dbReference>
<feature type="compositionally biased region" description="Acidic residues" evidence="12">
    <location>
        <begin position="164"/>
        <end position="174"/>
    </location>
</feature>
<feature type="compositionally biased region" description="Polar residues" evidence="12">
    <location>
        <begin position="1"/>
        <end position="12"/>
    </location>
</feature>
<feature type="compositionally biased region" description="Acidic residues" evidence="12">
    <location>
        <begin position="370"/>
        <end position="379"/>
    </location>
</feature>
<evidence type="ECO:0000313" key="15">
    <source>
        <dbReference type="Proteomes" id="UP000774617"/>
    </source>
</evidence>
<gene>
    <name evidence="14" type="ORF">B0J12DRAFT_396461</name>
</gene>
<accession>A0ABQ8GHX7</accession>
<comment type="similarity">
    <text evidence="3">Belongs to the NSE2 family.</text>
</comment>
<evidence type="ECO:0000256" key="12">
    <source>
        <dbReference type="SAM" id="MobiDB-lite"/>
    </source>
</evidence>
<dbReference type="Gene3D" id="3.30.40.10">
    <property type="entry name" value="Zinc/RING finger domain, C3HC4 (zinc finger)"/>
    <property type="match status" value="1"/>
</dbReference>
<keyword evidence="5" id="KW-0479">Metal-binding</keyword>
<sequence length="450" mass="50013">MSARARQSTTAGPSAGGFVTIPLPPYQPPENPINPQGQRFLHGILAKHGHSKLEQHLRQAAEALGDNAGRINERLSERKHQHKSREEKHANNLSELNEQRAQHLEDLEARTAAMTRRLEEATRKTIDGQEFAGYMQDELKNIERQAIDNASASQRLTQTLRREDDDDGGDDMTEYDPTLPGETQQNHQRAQVIVPKDIFQQRIEAQRRSYQELALATRYAEHPDYVRFKRSVHDGLHPEGGPSLPHASTWFTRDGPAPGVTHSAGDDSDDDIVVASERISTKCPLTLQELKDPVTSAKCPHTFERAAISELIRRSNAFTGGSNARGARSGQRTVQCPVGGCDKMLTQQDLRQDESLIRKIRRIQKRREEMEDGSDDEHMEDSRAQVINSDDADGFEDLDQPASQRIVPKMERSSGFARSAGVGSSRNGGVGYDGAMEGTIVDLGSESEDE</sequence>
<comment type="caution">
    <text evidence="14">The sequence shown here is derived from an EMBL/GenBank/DDBJ whole genome shotgun (WGS) entry which is preliminary data.</text>
</comment>
<dbReference type="CDD" id="cd16651">
    <property type="entry name" value="SPL-RING_NSE2"/>
    <property type="match status" value="1"/>
</dbReference>
<feature type="region of interest" description="Disordered" evidence="12">
    <location>
        <begin position="236"/>
        <end position="268"/>
    </location>
</feature>
<feature type="compositionally biased region" description="Polar residues" evidence="12">
    <location>
        <begin position="149"/>
        <end position="159"/>
    </location>
</feature>
<evidence type="ECO:0000256" key="10">
    <source>
        <dbReference type="PROSITE-ProRule" id="PRU00452"/>
    </source>
</evidence>
<evidence type="ECO:0000256" key="1">
    <source>
        <dbReference type="ARBA" id="ARBA00004123"/>
    </source>
</evidence>
<feature type="region of interest" description="Disordered" evidence="12">
    <location>
        <begin position="1"/>
        <end position="37"/>
    </location>
</feature>
<evidence type="ECO:0000256" key="8">
    <source>
        <dbReference type="ARBA" id="ARBA00022833"/>
    </source>
</evidence>
<evidence type="ECO:0000256" key="5">
    <source>
        <dbReference type="ARBA" id="ARBA00022723"/>
    </source>
</evidence>
<keyword evidence="9" id="KW-0539">Nucleus</keyword>
<feature type="compositionally biased region" description="Acidic residues" evidence="12">
    <location>
        <begin position="390"/>
        <end position="399"/>
    </location>
</feature>
<feature type="region of interest" description="Disordered" evidence="12">
    <location>
        <begin position="367"/>
        <end position="450"/>
    </location>
</feature>
<dbReference type="Proteomes" id="UP000774617">
    <property type="component" value="Unassembled WGS sequence"/>
</dbReference>
<proteinExistence type="inferred from homology"/>
<evidence type="ECO:0000256" key="9">
    <source>
        <dbReference type="ARBA" id="ARBA00023242"/>
    </source>
</evidence>
<dbReference type="SUPFAM" id="SSF57850">
    <property type="entry name" value="RING/U-box"/>
    <property type="match status" value="1"/>
</dbReference>
<protein>
    <submittedName>
        <fullName evidence="14">Zinc-finger of the MIZ type in Nse subunit-domain-containing protein</fullName>
    </submittedName>
</protein>